<dbReference type="PANTHER" id="PTHR43547">
    <property type="entry name" value="TWO-COMPONENT HISTIDINE KINASE"/>
    <property type="match status" value="1"/>
</dbReference>
<dbReference type="GO" id="GO:0000155">
    <property type="term" value="F:phosphorelay sensor kinase activity"/>
    <property type="evidence" value="ECO:0007669"/>
    <property type="project" value="InterPro"/>
</dbReference>
<name>A0A2M7X2S9_UNCKA</name>
<dbReference type="EC" id="2.7.13.3" evidence="2"/>
<reference evidence="6" key="1">
    <citation type="submission" date="2017-09" db="EMBL/GenBank/DDBJ databases">
        <title>Depth-based differentiation of microbial function through sediment-hosted aquifers and enrichment of novel symbionts in the deep terrestrial subsurface.</title>
        <authorList>
            <person name="Probst A.J."/>
            <person name="Ladd B."/>
            <person name="Jarett J.K."/>
            <person name="Geller-Mcgrath D.E."/>
            <person name="Sieber C.M.K."/>
            <person name="Emerson J.B."/>
            <person name="Anantharaman K."/>
            <person name="Thomas B.C."/>
            <person name="Malmstrom R."/>
            <person name="Stieglmeier M."/>
            <person name="Klingl A."/>
            <person name="Woyke T."/>
            <person name="Ryan C.M."/>
            <person name="Banfield J.F."/>
        </authorList>
    </citation>
    <scope>NUCLEOTIDE SEQUENCE [LARGE SCALE GENOMIC DNA]</scope>
</reference>
<dbReference type="CDD" id="cd00082">
    <property type="entry name" value="HisKA"/>
    <property type="match status" value="1"/>
</dbReference>
<dbReference type="CDD" id="cd00075">
    <property type="entry name" value="HATPase"/>
    <property type="match status" value="1"/>
</dbReference>
<evidence type="ECO:0000256" key="3">
    <source>
        <dbReference type="ARBA" id="ARBA00022553"/>
    </source>
</evidence>
<comment type="catalytic activity">
    <reaction evidence="1">
        <text>ATP + protein L-histidine = ADP + protein N-phospho-L-histidine.</text>
        <dbReference type="EC" id="2.7.13.3"/>
    </reaction>
</comment>
<dbReference type="PROSITE" id="PS50109">
    <property type="entry name" value="HIS_KIN"/>
    <property type="match status" value="1"/>
</dbReference>
<dbReference type="SUPFAM" id="SSF55874">
    <property type="entry name" value="ATPase domain of HSP90 chaperone/DNA topoisomerase II/histidine kinase"/>
    <property type="match status" value="1"/>
</dbReference>
<sequence>MKNWSNNSVSKFCHDIKNPVTSALISIELLKEILKSEKKEALELVKDIESDLEYIGGIVGENSSIEEFSPDKEIKKIIKRYNGAMKIDISCPKNLIIKADKIKFRRVMSNLLDNAKNAEADFVEIEVRKDPGCLSIIIKDNGCGIPKKNLSKIFEYGFSTSGSGLGLVIVKEIVEKEFKGSVEIESKTGEDHGTKVILSFLDKPSSRAQLSSRTRSGICFV</sequence>
<evidence type="ECO:0000313" key="6">
    <source>
        <dbReference type="Proteomes" id="UP000230683"/>
    </source>
</evidence>
<accession>A0A2M7X2S9</accession>
<dbReference type="InterPro" id="IPR003661">
    <property type="entry name" value="HisK_dim/P_dom"/>
</dbReference>
<evidence type="ECO:0000259" key="4">
    <source>
        <dbReference type="PROSITE" id="PS50109"/>
    </source>
</evidence>
<organism evidence="5 6">
    <name type="scientific">candidate division WWE3 bacterium CG_4_9_14_3_um_filter_34_6</name>
    <dbReference type="NCBI Taxonomy" id="1975079"/>
    <lineage>
        <taxon>Bacteria</taxon>
        <taxon>Katanobacteria</taxon>
    </lineage>
</organism>
<keyword evidence="3" id="KW-0597">Phosphoprotein</keyword>
<proteinExistence type="predicted"/>
<dbReference type="SMART" id="SM00387">
    <property type="entry name" value="HATPase_c"/>
    <property type="match status" value="1"/>
</dbReference>
<comment type="caution">
    <text evidence="5">The sequence shown here is derived from an EMBL/GenBank/DDBJ whole genome shotgun (WGS) entry which is preliminary data.</text>
</comment>
<protein>
    <recommendedName>
        <fullName evidence="2">histidine kinase</fullName>
        <ecNumber evidence="2">2.7.13.3</ecNumber>
    </recommendedName>
</protein>
<gene>
    <name evidence="5" type="ORF">CO178_02090</name>
</gene>
<evidence type="ECO:0000256" key="1">
    <source>
        <dbReference type="ARBA" id="ARBA00000085"/>
    </source>
</evidence>
<dbReference type="InterPro" id="IPR003594">
    <property type="entry name" value="HATPase_dom"/>
</dbReference>
<dbReference type="EMBL" id="PFWY01000095">
    <property type="protein sequence ID" value="PJA40482.1"/>
    <property type="molecule type" value="Genomic_DNA"/>
</dbReference>
<dbReference type="PRINTS" id="PR00344">
    <property type="entry name" value="BCTRLSENSOR"/>
</dbReference>
<dbReference type="InterPro" id="IPR004358">
    <property type="entry name" value="Sig_transdc_His_kin-like_C"/>
</dbReference>
<feature type="domain" description="Histidine kinase" evidence="4">
    <location>
        <begin position="11"/>
        <end position="204"/>
    </location>
</feature>
<dbReference type="InterPro" id="IPR036890">
    <property type="entry name" value="HATPase_C_sf"/>
</dbReference>
<dbReference type="PANTHER" id="PTHR43547:SF2">
    <property type="entry name" value="HYBRID SIGNAL TRANSDUCTION HISTIDINE KINASE C"/>
    <property type="match status" value="1"/>
</dbReference>
<dbReference type="Pfam" id="PF02518">
    <property type="entry name" value="HATPase_c"/>
    <property type="match status" value="1"/>
</dbReference>
<evidence type="ECO:0000313" key="5">
    <source>
        <dbReference type="EMBL" id="PJA40482.1"/>
    </source>
</evidence>
<dbReference type="Proteomes" id="UP000230683">
    <property type="component" value="Unassembled WGS sequence"/>
</dbReference>
<evidence type="ECO:0000256" key="2">
    <source>
        <dbReference type="ARBA" id="ARBA00012438"/>
    </source>
</evidence>
<dbReference type="Gene3D" id="3.30.565.10">
    <property type="entry name" value="Histidine kinase-like ATPase, C-terminal domain"/>
    <property type="match status" value="1"/>
</dbReference>
<dbReference type="AlphaFoldDB" id="A0A2M7X2S9"/>
<dbReference type="InterPro" id="IPR005467">
    <property type="entry name" value="His_kinase_dom"/>
</dbReference>